<comment type="caution">
    <text evidence="1">The sequence shown here is derived from an EMBL/GenBank/DDBJ whole genome shotgun (WGS) entry which is preliminary data.</text>
</comment>
<name>A0A5N6NW79_9ASTR</name>
<accession>A0A5N6NW79</accession>
<evidence type="ECO:0000313" key="2">
    <source>
        <dbReference type="Proteomes" id="UP000326396"/>
    </source>
</evidence>
<keyword evidence="2" id="KW-1185">Reference proteome</keyword>
<dbReference type="EMBL" id="SZYD01000008">
    <property type="protein sequence ID" value="KAD5507495.1"/>
    <property type="molecule type" value="Genomic_DNA"/>
</dbReference>
<dbReference type="Proteomes" id="UP000326396">
    <property type="component" value="Linkage Group LG16"/>
</dbReference>
<evidence type="ECO:0000313" key="1">
    <source>
        <dbReference type="EMBL" id="KAD5507495.1"/>
    </source>
</evidence>
<gene>
    <name evidence="1" type="ORF">E3N88_15198</name>
</gene>
<protein>
    <submittedName>
        <fullName evidence="1">Uncharacterized protein</fullName>
    </submittedName>
</protein>
<organism evidence="1 2">
    <name type="scientific">Mikania micrantha</name>
    <name type="common">bitter vine</name>
    <dbReference type="NCBI Taxonomy" id="192012"/>
    <lineage>
        <taxon>Eukaryota</taxon>
        <taxon>Viridiplantae</taxon>
        <taxon>Streptophyta</taxon>
        <taxon>Embryophyta</taxon>
        <taxon>Tracheophyta</taxon>
        <taxon>Spermatophyta</taxon>
        <taxon>Magnoliopsida</taxon>
        <taxon>eudicotyledons</taxon>
        <taxon>Gunneridae</taxon>
        <taxon>Pentapetalae</taxon>
        <taxon>asterids</taxon>
        <taxon>campanulids</taxon>
        <taxon>Asterales</taxon>
        <taxon>Asteraceae</taxon>
        <taxon>Asteroideae</taxon>
        <taxon>Heliantheae alliance</taxon>
        <taxon>Eupatorieae</taxon>
        <taxon>Mikania</taxon>
    </lineage>
</organism>
<proteinExistence type="predicted"/>
<reference evidence="1 2" key="1">
    <citation type="submission" date="2019-05" db="EMBL/GenBank/DDBJ databases">
        <title>Mikania micrantha, genome provides insights into the molecular mechanism of rapid growth.</title>
        <authorList>
            <person name="Liu B."/>
        </authorList>
    </citation>
    <scope>NUCLEOTIDE SEQUENCE [LARGE SCALE GENOMIC DNA]</scope>
    <source>
        <strain evidence="1">NLD-2019</strain>
        <tissue evidence="1">Leaf</tissue>
    </source>
</reference>
<dbReference type="AlphaFoldDB" id="A0A5N6NW79"/>
<sequence>MIRLKFVTADVRKIHIRKVEGWRCSKGEIATADASRWLWTAPAAVGGGATLLAGRDGCCRRRRWLMLLGGCGQRWWEYAGDCDGRNVVL</sequence>